<evidence type="ECO:0000256" key="4">
    <source>
        <dbReference type="ARBA" id="ARBA00022692"/>
    </source>
</evidence>
<dbReference type="GO" id="GO:0098794">
    <property type="term" value="C:postsynapse"/>
    <property type="evidence" value="ECO:0007669"/>
    <property type="project" value="GOC"/>
</dbReference>
<keyword evidence="9" id="KW-0407">Ion channel</keyword>
<dbReference type="GO" id="GO:0005886">
    <property type="term" value="C:plasma membrane"/>
    <property type="evidence" value="ECO:0007669"/>
    <property type="project" value="TreeGrafter"/>
</dbReference>
<organism evidence="12 13">
    <name type="scientific">Clupea harengus</name>
    <name type="common">Atlantic herring</name>
    <dbReference type="NCBI Taxonomy" id="7950"/>
    <lineage>
        <taxon>Eukaryota</taxon>
        <taxon>Metazoa</taxon>
        <taxon>Chordata</taxon>
        <taxon>Craniata</taxon>
        <taxon>Vertebrata</taxon>
        <taxon>Euteleostomi</taxon>
        <taxon>Actinopterygii</taxon>
        <taxon>Neopterygii</taxon>
        <taxon>Teleostei</taxon>
        <taxon>Clupei</taxon>
        <taxon>Clupeiformes</taxon>
        <taxon>Clupeoidei</taxon>
        <taxon>Clupeidae</taxon>
        <taxon>Clupea</taxon>
    </lineage>
</organism>
<evidence type="ECO:0000256" key="9">
    <source>
        <dbReference type="ARBA" id="ARBA00023303"/>
    </source>
</evidence>
<dbReference type="GO" id="GO:0070588">
    <property type="term" value="P:calcium ion transmembrane transport"/>
    <property type="evidence" value="ECO:0007669"/>
    <property type="project" value="TreeGrafter"/>
</dbReference>
<evidence type="ECO:0000256" key="10">
    <source>
        <dbReference type="SAM" id="MobiDB-lite"/>
    </source>
</evidence>
<evidence type="ECO:0000256" key="8">
    <source>
        <dbReference type="ARBA" id="ARBA00023286"/>
    </source>
</evidence>
<dbReference type="PANTHER" id="PTHR10125:SF12">
    <property type="entry name" value="P2X PURINOCEPTOR 5"/>
    <property type="match status" value="1"/>
</dbReference>
<comment type="subcellular location">
    <subcellularLocation>
        <location evidence="1">Endomembrane system</location>
    </subcellularLocation>
</comment>
<dbReference type="AlphaFoldDB" id="A0A8M1KPN1"/>
<evidence type="ECO:0000256" key="5">
    <source>
        <dbReference type="ARBA" id="ARBA00022989"/>
    </source>
</evidence>
<dbReference type="GeneID" id="116221736"/>
<dbReference type="Proteomes" id="UP000515152">
    <property type="component" value="Chromosome 9"/>
</dbReference>
<feature type="region of interest" description="Disordered" evidence="10">
    <location>
        <begin position="122"/>
        <end position="151"/>
    </location>
</feature>
<evidence type="ECO:0000256" key="2">
    <source>
        <dbReference type="ARBA" id="ARBA00009848"/>
    </source>
</evidence>
<evidence type="ECO:0000313" key="13">
    <source>
        <dbReference type="RefSeq" id="XP_042564560.1"/>
    </source>
</evidence>
<dbReference type="OrthoDB" id="494673at2759"/>
<proteinExistence type="inferred from homology"/>
<keyword evidence="3" id="KW-0813">Transport</keyword>
<evidence type="ECO:0000313" key="12">
    <source>
        <dbReference type="Proteomes" id="UP000515152"/>
    </source>
</evidence>
<evidence type="ECO:0000256" key="7">
    <source>
        <dbReference type="ARBA" id="ARBA00023136"/>
    </source>
</evidence>
<reference evidence="13" key="1">
    <citation type="submission" date="2025-08" db="UniProtKB">
        <authorList>
            <consortium name="RefSeq"/>
        </authorList>
    </citation>
    <scope>IDENTIFICATION</scope>
</reference>
<dbReference type="GO" id="GO:0004931">
    <property type="term" value="F:extracellularly ATP-gated monoatomic cation channel activity"/>
    <property type="evidence" value="ECO:0007669"/>
    <property type="project" value="TreeGrafter"/>
</dbReference>
<dbReference type="GO" id="GO:0012505">
    <property type="term" value="C:endomembrane system"/>
    <property type="evidence" value="ECO:0007669"/>
    <property type="project" value="UniProtKB-SubCell"/>
</dbReference>
<feature type="transmembrane region" description="Helical" evidence="11">
    <location>
        <begin position="31"/>
        <end position="50"/>
    </location>
</feature>
<keyword evidence="7 11" id="KW-0472">Membrane</keyword>
<evidence type="ECO:0000256" key="6">
    <source>
        <dbReference type="ARBA" id="ARBA00023065"/>
    </source>
</evidence>
<keyword evidence="12" id="KW-1185">Reference proteome</keyword>
<keyword evidence="8" id="KW-1071">Ligand-gated ion channel</keyword>
<keyword evidence="5 11" id="KW-1133">Transmembrane helix</keyword>
<evidence type="ECO:0000256" key="11">
    <source>
        <dbReference type="SAM" id="Phobius"/>
    </source>
</evidence>
<dbReference type="InterPro" id="IPR059116">
    <property type="entry name" value="P2X_receptor"/>
</dbReference>
<sequence>MGMSTFKNIFLSAFVYRTAKNDIPKSTKIGILYRVIQLCIIGYLIGWVFVMEKGYQVQEESIQSSVITKVKGVVLINSSDTGLSLWGPEDYVIPPHGEANFFITTTVTKIPNQTLDKCAESDTVPDGRCSDNNGCPRGEPVSAGHGMKTGRCLKKDRNDTGTCEIHGWCPVEESQKSK</sequence>
<evidence type="ECO:0000256" key="1">
    <source>
        <dbReference type="ARBA" id="ARBA00004308"/>
    </source>
</evidence>
<accession>A0A8M1KPN1</accession>
<evidence type="ECO:0000256" key="3">
    <source>
        <dbReference type="ARBA" id="ARBA00022448"/>
    </source>
</evidence>
<dbReference type="RefSeq" id="XP_042564560.1">
    <property type="nucleotide sequence ID" value="XM_042708626.1"/>
</dbReference>
<name>A0A8M1KPN1_CLUHA</name>
<comment type="similarity">
    <text evidence="2">Belongs to the P2X receptor family.</text>
</comment>
<keyword evidence="6" id="KW-0406">Ion transport</keyword>
<keyword evidence="4 11" id="KW-0812">Transmembrane</keyword>
<gene>
    <name evidence="13" type="primary">LOC116221736</name>
</gene>
<dbReference type="Pfam" id="PF00864">
    <property type="entry name" value="P2X_receptor"/>
    <property type="match status" value="1"/>
</dbReference>
<protein>
    <submittedName>
        <fullName evidence="13">P2X purinoceptor 5-like</fullName>
    </submittedName>
</protein>
<dbReference type="KEGG" id="char:116221736"/>
<dbReference type="PANTHER" id="PTHR10125">
    <property type="entry name" value="P2X PURINOCEPTOR"/>
    <property type="match status" value="1"/>
</dbReference>